<keyword evidence="5" id="KW-1185">Reference proteome</keyword>
<dbReference type="CTD" id="84058"/>
<gene>
    <name evidence="6" type="primary">WDR54</name>
</gene>
<evidence type="ECO:0000256" key="1">
    <source>
        <dbReference type="ARBA" id="ARBA00022574"/>
    </source>
</evidence>
<dbReference type="GeneID" id="117670713"/>
<dbReference type="Proteomes" id="UP001652622">
    <property type="component" value="Unplaced"/>
</dbReference>
<organism evidence="5 6">
    <name type="scientific">Pantherophis guttatus</name>
    <name type="common">Corn snake</name>
    <name type="synonym">Elaphe guttata</name>
    <dbReference type="NCBI Taxonomy" id="94885"/>
    <lineage>
        <taxon>Eukaryota</taxon>
        <taxon>Metazoa</taxon>
        <taxon>Chordata</taxon>
        <taxon>Craniata</taxon>
        <taxon>Vertebrata</taxon>
        <taxon>Euteleostomi</taxon>
        <taxon>Lepidosauria</taxon>
        <taxon>Squamata</taxon>
        <taxon>Bifurcata</taxon>
        <taxon>Unidentata</taxon>
        <taxon>Episquamata</taxon>
        <taxon>Toxicofera</taxon>
        <taxon>Serpentes</taxon>
        <taxon>Colubroidea</taxon>
        <taxon>Colubridae</taxon>
        <taxon>Colubrinae</taxon>
        <taxon>Pantherophis</taxon>
    </lineage>
</organism>
<dbReference type="SMART" id="SM00320">
    <property type="entry name" value="WD40"/>
    <property type="match status" value="2"/>
</dbReference>
<dbReference type="InParanoid" id="A0A6P9CFB1"/>
<dbReference type="InterPro" id="IPR015943">
    <property type="entry name" value="WD40/YVTN_repeat-like_dom_sf"/>
</dbReference>
<dbReference type="OMA" id="WENYICV"/>
<name>A0A6P9CFB1_PANGU</name>
<dbReference type="InterPro" id="IPR050630">
    <property type="entry name" value="WD_repeat_EMAP"/>
</dbReference>
<dbReference type="PROSITE" id="PS50082">
    <property type="entry name" value="WD_REPEATS_2"/>
    <property type="match status" value="1"/>
</dbReference>
<dbReference type="RefSeq" id="XP_034281972.1">
    <property type="nucleotide sequence ID" value="XM_034426081.2"/>
</dbReference>
<dbReference type="PANTHER" id="PTHR13720:SF40">
    <property type="entry name" value="WD REPEAT-CONTAINING PROTEIN 54"/>
    <property type="match status" value="1"/>
</dbReference>
<dbReference type="FunFam" id="2.130.10.10:FF:001249">
    <property type="entry name" value="WD repeat domain 54"/>
    <property type="match status" value="1"/>
</dbReference>
<dbReference type="Pfam" id="PF21031">
    <property type="entry name" value="WDR54"/>
    <property type="match status" value="1"/>
</dbReference>
<keyword evidence="1 3" id="KW-0853">WD repeat</keyword>
<evidence type="ECO:0000256" key="3">
    <source>
        <dbReference type="PROSITE-ProRule" id="PRU00221"/>
    </source>
</evidence>
<dbReference type="PANTHER" id="PTHR13720">
    <property type="entry name" value="WD-40 REPEAT PROTEIN"/>
    <property type="match status" value="1"/>
</dbReference>
<dbReference type="InterPro" id="IPR049546">
    <property type="entry name" value="WDR54_beta_prop"/>
</dbReference>
<evidence type="ECO:0000256" key="2">
    <source>
        <dbReference type="ARBA" id="ARBA00022737"/>
    </source>
</evidence>
<dbReference type="PROSITE" id="PS50294">
    <property type="entry name" value="WD_REPEATS_REGION"/>
    <property type="match status" value="1"/>
</dbReference>
<dbReference type="Gene3D" id="2.130.10.10">
    <property type="entry name" value="YVTN repeat-like/Quinoprotein amine dehydrogenase"/>
    <property type="match status" value="1"/>
</dbReference>
<keyword evidence="2" id="KW-0677">Repeat</keyword>
<dbReference type="GO" id="GO:0031514">
    <property type="term" value="C:motile cilium"/>
    <property type="evidence" value="ECO:0007669"/>
    <property type="project" value="TreeGrafter"/>
</dbReference>
<dbReference type="SUPFAM" id="SSF50978">
    <property type="entry name" value="WD40 repeat-like"/>
    <property type="match status" value="1"/>
</dbReference>
<accession>A0A6P9CFB1</accession>
<evidence type="ECO:0000313" key="5">
    <source>
        <dbReference type="Proteomes" id="UP001652622"/>
    </source>
</evidence>
<evidence type="ECO:0000259" key="4">
    <source>
        <dbReference type="Pfam" id="PF21031"/>
    </source>
</evidence>
<dbReference type="InterPro" id="IPR036322">
    <property type="entry name" value="WD40_repeat_dom_sf"/>
</dbReference>
<sequence>MMYRRERGLALRGSSLALYNNLAVLPLPAKRLTYFASVHGASVGLLSVAADGPGCAHRQLQAREGGLGPPIVTQAAWCALPSRTLLVLASWKGIQMYEPDGSAMVYWHALDGMEASAGMLLFARGIAGTGLHFVCVGTSTGSVLVFDVPAKGTNITLSEVLEQHNSPITDIGAELCEQPEGAADLVTADDSGALCVWGSGETFRLITKIPASDCTCSSVKLWNGVIAAGYGNGQIRLYEAAHGTLRAQVSAHARWIYALDLAPLSGKLLSAAEDSFVRVWGLSHSADTESLEIEHCHTECVTDTQICGARFCNPEGTAFAITGFELNEIILYHQV</sequence>
<reference evidence="6" key="1">
    <citation type="submission" date="2025-08" db="UniProtKB">
        <authorList>
            <consortium name="RefSeq"/>
        </authorList>
    </citation>
    <scope>IDENTIFICATION</scope>
    <source>
        <tissue evidence="6">Blood</tissue>
    </source>
</reference>
<dbReference type="InterPro" id="IPR001680">
    <property type="entry name" value="WD40_rpt"/>
</dbReference>
<evidence type="ECO:0000313" key="6">
    <source>
        <dbReference type="RefSeq" id="XP_034281972.1"/>
    </source>
</evidence>
<feature type="repeat" description="WD" evidence="3">
    <location>
        <begin position="249"/>
        <end position="290"/>
    </location>
</feature>
<dbReference type="KEGG" id="pgut:117670713"/>
<proteinExistence type="predicted"/>
<feature type="domain" description="WD repeat-containing protein 54 beta-propeller" evidence="4">
    <location>
        <begin position="2"/>
        <end position="332"/>
    </location>
</feature>
<dbReference type="AlphaFoldDB" id="A0A6P9CFB1"/>
<protein>
    <submittedName>
        <fullName evidence="6">WD repeat-containing protein 54 isoform X1</fullName>
    </submittedName>
</protein>